<evidence type="ECO:0000313" key="2">
    <source>
        <dbReference type="Proteomes" id="UP001649381"/>
    </source>
</evidence>
<organism evidence="1 2">
    <name type="scientific">Pseudalkalibacillus berkeleyi</name>
    <dbReference type="NCBI Taxonomy" id="1069813"/>
    <lineage>
        <taxon>Bacteria</taxon>
        <taxon>Bacillati</taxon>
        <taxon>Bacillota</taxon>
        <taxon>Bacilli</taxon>
        <taxon>Bacillales</taxon>
        <taxon>Fictibacillaceae</taxon>
        <taxon>Pseudalkalibacillus</taxon>
    </lineage>
</organism>
<gene>
    <name evidence="1" type="ORF">L2716_14970</name>
</gene>
<sequence>MSNEKSNDKKSKNILKNATKGVNDVFHKSVDTANDTIKKVSGEGGIIGKASDTASDAAKGISNTGKGIVDKTVDTSSDAYKGVKKKVTNRNKDQ</sequence>
<comment type="caution">
    <text evidence="1">The sequence shown here is derived from an EMBL/GenBank/DDBJ whole genome shotgun (WGS) entry which is preliminary data.</text>
</comment>
<dbReference type="RefSeq" id="WP_236337664.1">
    <property type="nucleotide sequence ID" value="NZ_JAKIJS010000001.1"/>
</dbReference>
<dbReference type="Proteomes" id="UP001649381">
    <property type="component" value="Unassembled WGS sequence"/>
</dbReference>
<proteinExistence type="predicted"/>
<accession>A0ABS9H5G9</accession>
<reference evidence="1 2" key="1">
    <citation type="submission" date="2022-01" db="EMBL/GenBank/DDBJ databases">
        <title>Alkalihalobacillus sp. EGI L200015, a novel bacterium isolated from a salt lake sediment.</title>
        <authorList>
            <person name="Gao L."/>
            <person name="Fang B.-Z."/>
            <person name="Li W.-J."/>
        </authorList>
    </citation>
    <scope>NUCLEOTIDE SEQUENCE [LARGE SCALE GENOMIC DNA]</scope>
    <source>
        <strain evidence="1 2">KCTC 12718</strain>
    </source>
</reference>
<dbReference type="EMBL" id="JAKIJS010000001">
    <property type="protein sequence ID" value="MCF6139040.1"/>
    <property type="molecule type" value="Genomic_DNA"/>
</dbReference>
<name>A0ABS9H5G9_9BACL</name>
<evidence type="ECO:0000313" key="1">
    <source>
        <dbReference type="EMBL" id="MCF6139040.1"/>
    </source>
</evidence>
<protein>
    <submittedName>
        <fullName evidence="1">Uncharacterized protein</fullName>
    </submittedName>
</protein>
<keyword evidence="2" id="KW-1185">Reference proteome</keyword>